<protein>
    <submittedName>
        <fullName evidence="8">VTT domain-containing protein</fullName>
    </submittedName>
</protein>
<feature type="transmembrane region" description="Helical" evidence="6">
    <location>
        <begin position="164"/>
        <end position="189"/>
    </location>
</feature>
<dbReference type="EMBL" id="JAGSPK010000008">
    <property type="protein sequence ID" value="MBR7794388.1"/>
    <property type="molecule type" value="Genomic_DNA"/>
</dbReference>
<feature type="transmembrane region" description="Helical" evidence="6">
    <location>
        <begin position="136"/>
        <end position="158"/>
    </location>
</feature>
<dbReference type="Proteomes" id="UP000682982">
    <property type="component" value="Unassembled WGS sequence"/>
</dbReference>
<evidence type="ECO:0000256" key="6">
    <source>
        <dbReference type="SAM" id="Phobius"/>
    </source>
</evidence>
<feature type="transmembrane region" description="Helical" evidence="6">
    <location>
        <begin position="48"/>
        <end position="70"/>
    </location>
</feature>
<evidence type="ECO:0000256" key="4">
    <source>
        <dbReference type="ARBA" id="ARBA00022989"/>
    </source>
</evidence>
<name>A0ABS5H6D0_9BURK</name>
<dbReference type="InterPro" id="IPR051311">
    <property type="entry name" value="DedA_domain"/>
</dbReference>
<dbReference type="Pfam" id="PF09335">
    <property type="entry name" value="VTT_dom"/>
    <property type="match status" value="1"/>
</dbReference>
<evidence type="ECO:0000256" key="3">
    <source>
        <dbReference type="ARBA" id="ARBA00022692"/>
    </source>
</evidence>
<keyword evidence="9" id="KW-1185">Reference proteome</keyword>
<evidence type="ECO:0000256" key="1">
    <source>
        <dbReference type="ARBA" id="ARBA00004651"/>
    </source>
</evidence>
<proteinExistence type="predicted"/>
<dbReference type="PANTHER" id="PTHR42709">
    <property type="entry name" value="ALKALINE PHOSPHATASE LIKE PROTEIN"/>
    <property type="match status" value="1"/>
</dbReference>
<dbReference type="Gene3D" id="3.40.250.10">
    <property type="entry name" value="Rhodanese-like domain"/>
    <property type="match status" value="1"/>
</dbReference>
<comment type="caution">
    <text evidence="8">The sequence shown here is derived from an EMBL/GenBank/DDBJ whole genome shotgun (WGS) entry which is preliminary data.</text>
</comment>
<reference evidence="8 9" key="1">
    <citation type="submission" date="2021-04" db="EMBL/GenBank/DDBJ databases">
        <title>novel species isolated from subtropical streams in China.</title>
        <authorList>
            <person name="Lu H."/>
        </authorList>
    </citation>
    <scope>NUCLEOTIDE SEQUENCE [LARGE SCALE GENOMIC DNA]</scope>
    <source>
        <strain evidence="8 9">FT147W</strain>
    </source>
</reference>
<feature type="transmembrane region" description="Helical" evidence="6">
    <location>
        <begin position="12"/>
        <end position="36"/>
    </location>
</feature>
<dbReference type="PROSITE" id="PS50206">
    <property type="entry name" value="RHODANESE_3"/>
    <property type="match status" value="1"/>
</dbReference>
<dbReference type="PANTHER" id="PTHR42709:SF6">
    <property type="entry name" value="UNDECAPRENYL PHOSPHATE TRANSPORTER A"/>
    <property type="match status" value="1"/>
</dbReference>
<comment type="subcellular location">
    <subcellularLocation>
        <location evidence="1">Cell membrane</location>
        <topology evidence="1">Multi-pass membrane protein</topology>
    </subcellularLocation>
</comment>
<evidence type="ECO:0000256" key="5">
    <source>
        <dbReference type="ARBA" id="ARBA00023136"/>
    </source>
</evidence>
<dbReference type="InterPro" id="IPR032816">
    <property type="entry name" value="VTT_dom"/>
</dbReference>
<evidence type="ECO:0000256" key="2">
    <source>
        <dbReference type="ARBA" id="ARBA00022475"/>
    </source>
</evidence>
<dbReference type="RefSeq" id="WP_212680399.1">
    <property type="nucleotide sequence ID" value="NZ_JAGSPK010000008.1"/>
</dbReference>
<sequence length="314" mass="33315">MENITSLFSQHGLLALFFGVLVEQLGAPIPALPFLLLAGVAAADNGVFAVQALAVATLASMIADSVWFYAGRRFGHRVLALLCRISISPDTCVRQSELSFARRGIATLVVAKFVPGLSILTPPLAGAMGMRVSSFVLFNIAGTLLWAGSGIAGGLLFHNQVGQLLAYLSQLGDTAMLLVACGVALYIVIRIWRRWRVKRSVASLPRVAPAQLADLLERGEELVIVDVRVSLAADAQRTHIQGARHIELSGIETAPVDTWPAKAKIITYCSCPNDASALKAAYLLGQRGIAASVLHGGIDAWIDAGYPVETIGHA</sequence>
<evidence type="ECO:0000313" key="9">
    <source>
        <dbReference type="Proteomes" id="UP000682982"/>
    </source>
</evidence>
<organism evidence="8 9">
    <name type="scientific">Undibacterium rivi</name>
    <dbReference type="NCBI Taxonomy" id="2828729"/>
    <lineage>
        <taxon>Bacteria</taxon>
        <taxon>Pseudomonadati</taxon>
        <taxon>Pseudomonadota</taxon>
        <taxon>Betaproteobacteria</taxon>
        <taxon>Burkholderiales</taxon>
        <taxon>Oxalobacteraceae</taxon>
        <taxon>Undibacterium</taxon>
    </lineage>
</organism>
<evidence type="ECO:0000259" key="7">
    <source>
        <dbReference type="PROSITE" id="PS50206"/>
    </source>
</evidence>
<dbReference type="SUPFAM" id="SSF52821">
    <property type="entry name" value="Rhodanese/Cell cycle control phosphatase"/>
    <property type="match status" value="1"/>
</dbReference>
<evidence type="ECO:0000313" key="8">
    <source>
        <dbReference type="EMBL" id="MBR7794388.1"/>
    </source>
</evidence>
<feature type="domain" description="Rhodanese" evidence="7">
    <location>
        <begin position="218"/>
        <end position="310"/>
    </location>
</feature>
<dbReference type="InterPro" id="IPR001763">
    <property type="entry name" value="Rhodanese-like_dom"/>
</dbReference>
<accession>A0ABS5H6D0</accession>
<keyword evidence="2" id="KW-1003">Cell membrane</keyword>
<gene>
    <name evidence="8" type="ORF">KDM87_17465</name>
</gene>
<dbReference type="InterPro" id="IPR036873">
    <property type="entry name" value="Rhodanese-like_dom_sf"/>
</dbReference>
<dbReference type="Pfam" id="PF00581">
    <property type="entry name" value="Rhodanese"/>
    <property type="match status" value="1"/>
</dbReference>
<dbReference type="SMART" id="SM00450">
    <property type="entry name" value="RHOD"/>
    <property type="match status" value="1"/>
</dbReference>
<keyword evidence="5 6" id="KW-0472">Membrane</keyword>
<keyword evidence="4 6" id="KW-1133">Transmembrane helix</keyword>
<keyword evidence="3 6" id="KW-0812">Transmembrane</keyword>